<dbReference type="PANTHER" id="PTHR39173">
    <property type="entry name" value="ACETYLTRANSFERASE"/>
    <property type="match status" value="1"/>
</dbReference>
<comment type="caution">
    <text evidence="2">The sequence shown here is derived from an EMBL/GenBank/DDBJ whole genome shotgun (WGS) entry which is preliminary data.</text>
</comment>
<evidence type="ECO:0000259" key="1">
    <source>
        <dbReference type="Pfam" id="PF13302"/>
    </source>
</evidence>
<feature type="domain" description="N-acetyltransferase" evidence="1">
    <location>
        <begin position="34"/>
        <end position="122"/>
    </location>
</feature>
<organism evidence="2 3">
    <name type="scientific">Pradoshia eiseniae</name>
    <dbReference type="NCBI Taxonomy" id="2064768"/>
    <lineage>
        <taxon>Bacteria</taxon>
        <taxon>Bacillati</taxon>
        <taxon>Bacillota</taxon>
        <taxon>Bacilli</taxon>
        <taxon>Bacillales</taxon>
        <taxon>Bacillaceae</taxon>
        <taxon>Pradoshia</taxon>
    </lineage>
</organism>
<dbReference type="GO" id="GO:0016747">
    <property type="term" value="F:acyltransferase activity, transferring groups other than amino-acyl groups"/>
    <property type="evidence" value="ECO:0007669"/>
    <property type="project" value="InterPro"/>
</dbReference>
<dbReference type="AlphaFoldDB" id="A0A2S7MVV6"/>
<gene>
    <name evidence="2" type="ORF">CYL18_17205</name>
</gene>
<dbReference type="PANTHER" id="PTHR39173:SF1">
    <property type="entry name" value="ACETYLTRANSFERASE"/>
    <property type="match status" value="1"/>
</dbReference>
<dbReference type="Gene3D" id="3.40.630.30">
    <property type="match status" value="1"/>
</dbReference>
<dbReference type="SUPFAM" id="SSF55729">
    <property type="entry name" value="Acyl-CoA N-acyltransferases (Nat)"/>
    <property type="match status" value="1"/>
</dbReference>
<dbReference type="RefSeq" id="WP_104850730.1">
    <property type="nucleotide sequence ID" value="NZ_PKOZ01000018.1"/>
</dbReference>
<proteinExistence type="predicted"/>
<sequence>MEFEFLDFDSIKGEEIDLHLVKTVPGNKEKNWVPAYHFNISLSGSLRPIGHIDIRIGYNENLYYGGHIGYSVNEEYRGSYYAAKSVLLLRKVAQAHKMEKLFITCNPDNIASRKTCEYIGAKLIKMVDVPKENDMYRRGEKQKCIFEWVCTKI</sequence>
<name>A0A2S7MVV6_9BACI</name>
<reference evidence="2 3" key="1">
    <citation type="submission" date="2017-12" db="EMBL/GenBank/DDBJ databases">
        <title>Taxonomic description and draft genome of Pradoshia cofamensis Gen. nov., sp. nov., a thermotolerant bacillale isolated from anterior gut of earthworm Eisenia fetida.</title>
        <authorList>
            <person name="Saha T."/>
            <person name="Chakraborty R."/>
        </authorList>
    </citation>
    <scope>NUCLEOTIDE SEQUENCE [LARGE SCALE GENOMIC DNA]</scope>
    <source>
        <strain evidence="2 3">EAG3</strain>
    </source>
</reference>
<dbReference type="EMBL" id="PKOZ01000018">
    <property type="protein sequence ID" value="PQD93896.1"/>
    <property type="molecule type" value="Genomic_DNA"/>
</dbReference>
<dbReference type="Proteomes" id="UP000239663">
    <property type="component" value="Unassembled WGS sequence"/>
</dbReference>
<dbReference type="Pfam" id="PF13302">
    <property type="entry name" value="Acetyltransf_3"/>
    <property type="match status" value="1"/>
</dbReference>
<keyword evidence="3" id="KW-1185">Reference proteome</keyword>
<accession>A0A2S7MVV6</accession>
<protein>
    <submittedName>
        <fullName evidence="2">Tagatose-bisphosphate aldolase</fullName>
    </submittedName>
</protein>
<evidence type="ECO:0000313" key="3">
    <source>
        <dbReference type="Proteomes" id="UP000239663"/>
    </source>
</evidence>
<dbReference type="InterPro" id="IPR016181">
    <property type="entry name" value="Acyl_CoA_acyltransferase"/>
</dbReference>
<dbReference type="OrthoDB" id="9797989at2"/>
<dbReference type="InterPro" id="IPR000182">
    <property type="entry name" value="GNAT_dom"/>
</dbReference>
<evidence type="ECO:0000313" key="2">
    <source>
        <dbReference type="EMBL" id="PQD93896.1"/>
    </source>
</evidence>